<keyword evidence="5" id="KW-1185">Reference proteome</keyword>
<comment type="caution">
    <text evidence="4">The sequence shown here is derived from an EMBL/GenBank/DDBJ whole genome shotgun (WGS) entry which is preliminary data.</text>
</comment>
<evidence type="ECO:0000259" key="3">
    <source>
        <dbReference type="Pfam" id="PF18981"/>
    </source>
</evidence>
<organism evidence="4 5">
    <name type="scientific">Culicoidibacter larvae</name>
    <dbReference type="NCBI Taxonomy" id="2579976"/>
    <lineage>
        <taxon>Bacteria</taxon>
        <taxon>Bacillati</taxon>
        <taxon>Bacillota</taxon>
        <taxon>Culicoidibacteria</taxon>
        <taxon>Culicoidibacterales</taxon>
        <taxon>Culicoidibacteraceae</taxon>
        <taxon>Culicoidibacter</taxon>
    </lineage>
</organism>
<feature type="signal peptide" evidence="2">
    <location>
        <begin position="1"/>
        <end position="27"/>
    </location>
</feature>
<feature type="domain" description="Internalin I Ig-like" evidence="3">
    <location>
        <begin position="505"/>
        <end position="575"/>
    </location>
</feature>
<dbReference type="InParanoid" id="A0A5R8Q9Y0"/>
<dbReference type="InterPro" id="IPR044056">
    <property type="entry name" value="InlI_Ig-like"/>
</dbReference>
<accession>A0A5R8Q9Y0</accession>
<dbReference type="InterPro" id="IPR013783">
    <property type="entry name" value="Ig-like_fold"/>
</dbReference>
<dbReference type="InterPro" id="IPR046776">
    <property type="entry name" value="Pectate_lyase_5"/>
</dbReference>
<dbReference type="Pfam" id="PF18981">
    <property type="entry name" value="InlK_D3"/>
    <property type="match status" value="2"/>
</dbReference>
<name>A0A5R8Q9Y0_9FIRM</name>
<feature type="domain" description="Internalin I Ig-like" evidence="3">
    <location>
        <begin position="422"/>
        <end position="490"/>
    </location>
</feature>
<evidence type="ECO:0000313" key="5">
    <source>
        <dbReference type="Proteomes" id="UP000306912"/>
    </source>
</evidence>
<proteinExistence type="predicted"/>
<reference evidence="4 5" key="1">
    <citation type="submission" date="2019-05" db="EMBL/GenBank/DDBJ databases">
        <title>Culicoidintestinum kansasii gen. nov., sp. nov. from the gastrointestinal tract of the biting midge, Culicoides sonorensis.</title>
        <authorList>
            <person name="Neupane S."/>
            <person name="Ghosh A."/>
            <person name="Gunther S."/>
            <person name="Martin K."/>
            <person name="Zurek L."/>
        </authorList>
    </citation>
    <scope>NUCLEOTIDE SEQUENCE [LARGE SCALE GENOMIC DNA]</scope>
    <source>
        <strain evidence="4 5">CS-1</strain>
    </source>
</reference>
<dbReference type="NCBIfam" id="NF033932">
    <property type="entry name" value="LapB_rpt_80"/>
    <property type="match status" value="1"/>
</dbReference>
<dbReference type="Gene3D" id="2.60.40.10">
    <property type="entry name" value="Immunoglobulins"/>
    <property type="match status" value="1"/>
</dbReference>
<dbReference type="AlphaFoldDB" id="A0A5R8Q9Y0"/>
<protein>
    <submittedName>
        <fullName evidence="4">DUF5011 domain-containing protein</fullName>
    </submittedName>
</protein>
<sequence>MRKVIRLVMSVFVILSGVCFGVVDVSAADNTADVSATKHAVVENYVTLHEALLDADVKEITIMNNITLENVAPIVMAVRDLVIHGNGFTLTEGNTLQSRIQVGSGMQLTVNDLVVRGRNSYGTFAASTGLFMNDTVLIFNNYHYSGPQMVYNPGGTTIFRGQNSAVIQRQGVGGMVSDEPGEVGEVSKLVFEANSGLAVESVNAGSVKQHSVFWFRGLNQELSIGKGAQLDINYPEAFALFYQYDKRPLHLSEGAQVAAKTEDILYGGYAFSGVTLEADAHFKFTATSSYGSLHSLGDIELGIRSRLQVAVGGKSAPLTLANNVQINVGDGALLNVARNEGNGIFSESDKHYSIDVSKAADITSLQDGSKLFWRNLTANITFDNGDTAVESTDLTIDGQLHLVTSSDFAVLNKSDGSGPMQSQELVYELGVQKSEQDFYNDLELPKDEQVLFSSDYDLDYVQALGTYAVLVRVDNQSDATAYFVDVTIHVVDTTAPIISVDKAVAAQGITYYMPVARTEAQFLTDIVAKTDDGSPVNSDFATKVNQQTVGTYNVTLTAVDASGNTAAPRVVTVFIVRPQTPVSYVIVANSFSTYSSGLTGKSAADVNAMALDASNARVVEVISNTRIKDGLWAEVDGQFSGEEDDVTTSQASVVTNSGSHDYRSPAEYVYTDNNGVVADAATEYSQDNSFFAPQRVMIYGGIAALVSLILLGIYLVFFRK</sequence>
<keyword evidence="2" id="KW-0732">Signal</keyword>
<keyword evidence="1" id="KW-0472">Membrane</keyword>
<evidence type="ECO:0000256" key="2">
    <source>
        <dbReference type="SAM" id="SignalP"/>
    </source>
</evidence>
<dbReference type="OrthoDB" id="2365040at2"/>
<feature type="transmembrane region" description="Helical" evidence="1">
    <location>
        <begin position="696"/>
        <end position="717"/>
    </location>
</feature>
<dbReference type="Pfam" id="PF20585">
    <property type="entry name" value="Pectate_lyase_5"/>
    <property type="match status" value="1"/>
</dbReference>
<keyword evidence="1" id="KW-0812">Transmembrane</keyword>
<dbReference type="Proteomes" id="UP000306912">
    <property type="component" value="Unassembled WGS sequence"/>
</dbReference>
<keyword evidence="1" id="KW-1133">Transmembrane helix</keyword>
<feature type="chain" id="PRO_5024304045" evidence="2">
    <location>
        <begin position="28"/>
        <end position="720"/>
    </location>
</feature>
<gene>
    <name evidence="4" type="ORF">FEZ08_08470</name>
</gene>
<evidence type="ECO:0000256" key="1">
    <source>
        <dbReference type="SAM" id="Phobius"/>
    </source>
</evidence>
<evidence type="ECO:0000313" key="4">
    <source>
        <dbReference type="EMBL" id="TLG72726.1"/>
    </source>
</evidence>
<dbReference type="EMBL" id="VBWP01000007">
    <property type="protein sequence ID" value="TLG72726.1"/>
    <property type="molecule type" value="Genomic_DNA"/>
</dbReference>
<dbReference type="RefSeq" id="WP_138191347.1">
    <property type="nucleotide sequence ID" value="NZ_VBWP01000007.1"/>
</dbReference>